<keyword evidence="2" id="KW-1185">Reference proteome</keyword>
<evidence type="ECO:0000313" key="1">
    <source>
        <dbReference type="EMBL" id="CAI9543358.1"/>
    </source>
</evidence>
<proteinExistence type="predicted"/>
<name>A0ABN9B702_9NEOB</name>
<dbReference type="EMBL" id="CATNWA010002608">
    <property type="protein sequence ID" value="CAI9543358.1"/>
    <property type="molecule type" value="Genomic_DNA"/>
</dbReference>
<protein>
    <submittedName>
        <fullName evidence="1">Uncharacterized protein</fullName>
    </submittedName>
</protein>
<sequence>MKNGQMRRRIGVFQEWWNFSPTLMTPLLPFFHPSPSSVVF</sequence>
<comment type="caution">
    <text evidence="1">The sequence shown here is derived from an EMBL/GenBank/DDBJ whole genome shotgun (WGS) entry which is preliminary data.</text>
</comment>
<accession>A0ABN9B702</accession>
<organism evidence="1 2">
    <name type="scientific">Staurois parvus</name>
    <dbReference type="NCBI Taxonomy" id="386267"/>
    <lineage>
        <taxon>Eukaryota</taxon>
        <taxon>Metazoa</taxon>
        <taxon>Chordata</taxon>
        <taxon>Craniata</taxon>
        <taxon>Vertebrata</taxon>
        <taxon>Euteleostomi</taxon>
        <taxon>Amphibia</taxon>
        <taxon>Batrachia</taxon>
        <taxon>Anura</taxon>
        <taxon>Neobatrachia</taxon>
        <taxon>Ranoidea</taxon>
        <taxon>Ranidae</taxon>
        <taxon>Staurois</taxon>
    </lineage>
</organism>
<gene>
    <name evidence="1" type="ORF">SPARVUS_LOCUS2260641</name>
</gene>
<reference evidence="1" key="1">
    <citation type="submission" date="2023-05" db="EMBL/GenBank/DDBJ databases">
        <authorList>
            <person name="Stuckert A."/>
        </authorList>
    </citation>
    <scope>NUCLEOTIDE SEQUENCE</scope>
</reference>
<evidence type="ECO:0000313" key="2">
    <source>
        <dbReference type="Proteomes" id="UP001162483"/>
    </source>
</evidence>
<dbReference type="Proteomes" id="UP001162483">
    <property type="component" value="Unassembled WGS sequence"/>
</dbReference>